<reference evidence="2 3" key="1">
    <citation type="submission" date="2019-03" db="EMBL/GenBank/DDBJ databases">
        <title>Freshwater and sediment microbial communities from various areas in North America, analyzing microbe dynamics in response to fracking.</title>
        <authorList>
            <person name="Lamendella R."/>
        </authorList>
    </citation>
    <scope>NUCLEOTIDE SEQUENCE [LARGE SCALE GENOMIC DNA]</scope>
    <source>
        <strain evidence="2 3">74A</strain>
    </source>
</reference>
<comment type="caution">
    <text evidence="2">The sequence shown here is derived from an EMBL/GenBank/DDBJ whole genome shotgun (WGS) entry which is preliminary data.</text>
</comment>
<dbReference type="EMBL" id="SLWF01000023">
    <property type="protein sequence ID" value="TCN81492.1"/>
    <property type="molecule type" value="Genomic_DNA"/>
</dbReference>
<keyword evidence="3" id="KW-1185">Reference proteome</keyword>
<protein>
    <submittedName>
        <fullName evidence="2">Uncharacterized protein</fullName>
    </submittedName>
</protein>
<keyword evidence="1" id="KW-0472">Membrane</keyword>
<dbReference type="AlphaFoldDB" id="A0A4R2F536"/>
<evidence type="ECO:0000256" key="1">
    <source>
        <dbReference type="SAM" id="Phobius"/>
    </source>
</evidence>
<accession>A0A4R2F536</accession>
<organism evidence="2 3">
    <name type="scientific">Shewanella fodinae</name>
    <dbReference type="NCBI Taxonomy" id="552357"/>
    <lineage>
        <taxon>Bacteria</taxon>
        <taxon>Pseudomonadati</taxon>
        <taxon>Pseudomonadota</taxon>
        <taxon>Gammaproteobacteria</taxon>
        <taxon>Alteromonadales</taxon>
        <taxon>Shewanellaceae</taxon>
        <taxon>Shewanella</taxon>
    </lineage>
</organism>
<evidence type="ECO:0000313" key="2">
    <source>
        <dbReference type="EMBL" id="TCN81492.1"/>
    </source>
</evidence>
<keyword evidence="1" id="KW-1133">Transmembrane helix</keyword>
<name>A0A4R2F536_9GAMM</name>
<dbReference type="RefSeq" id="WP_133039727.1">
    <property type="nucleotide sequence ID" value="NZ_SLWF01000023.1"/>
</dbReference>
<gene>
    <name evidence="2" type="ORF">EDC91_1234</name>
</gene>
<evidence type="ECO:0000313" key="3">
    <source>
        <dbReference type="Proteomes" id="UP000294832"/>
    </source>
</evidence>
<dbReference type="Proteomes" id="UP000294832">
    <property type="component" value="Unassembled WGS sequence"/>
</dbReference>
<feature type="transmembrane region" description="Helical" evidence="1">
    <location>
        <begin position="50"/>
        <end position="73"/>
    </location>
</feature>
<sequence length="80" mass="9287">MWRELAKVIAVFVALAVSYALAFWLTLKLIPWQLHWLKLMIPSLALATPHWLIELLITVQLFSYFVGLIFLGIKLLTKIH</sequence>
<feature type="transmembrane region" description="Helical" evidence="1">
    <location>
        <begin position="9"/>
        <end position="30"/>
    </location>
</feature>
<keyword evidence="1" id="KW-0812">Transmembrane</keyword>
<proteinExistence type="predicted"/>